<dbReference type="EMBL" id="MNVC01000016">
    <property type="protein sequence ID" value="OIO19740.1"/>
    <property type="molecule type" value="Genomic_DNA"/>
</dbReference>
<evidence type="ECO:0000259" key="1">
    <source>
        <dbReference type="Pfam" id="PF01368"/>
    </source>
</evidence>
<feature type="domain" description="DHHA1" evidence="2">
    <location>
        <begin position="225"/>
        <end position="321"/>
    </location>
</feature>
<sequence>MPHRIAKQIHNEIQKLDNFLLVAHQNPDGDAASSISVFSQMLEQIGKKYTLFCKTIVSKQFEYLKNIHLTTLEPTIWNKKYGAIIVFDSGDLTYAGIDELIKKQTNPIVINIDHHTSNIKFGQHNLVVENLSSTVEVLYNYFLVNKIKINSDMATSLLTGLITDTDNFSNSATSKEALSMASYLINKGARFKKIHDYIIMDKNVAILQLWGTILNRLKIHEKTNIVFTYIKQADLQKYNVTEEEIGGLSNMMNHLTEGKAIFVFKEKTNGNIKASTRTTLENIDLSKIAQLFGGGGHKKAAGFEVTGPIETALEQVWSTIEKSNLIV</sequence>
<dbReference type="PANTHER" id="PTHR47618">
    <property type="entry name" value="BIFUNCTIONAL OLIGORIBONUCLEASE AND PAP PHOSPHATASE NRNA"/>
    <property type="match status" value="1"/>
</dbReference>
<protein>
    <recommendedName>
        <fullName evidence="5">DDH domain-containing protein</fullName>
    </recommendedName>
</protein>
<dbReference type="Gene3D" id="3.90.1640.10">
    <property type="entry name" value="inorganic pyrophosphatase (n-terminal core)"/>
    <property type="match status" value="1"/>
</dbReference>
<accession>A0A1J4U573</accession>
<dbReference type="GO" id="GO:0003676">
    <property type="term" value="F:nucleic acid binding"/>
    <property type="evidence" value="ECO:0007669"/>
    <property type="project" value="InterPro"/>
</dbReference>
<dbReference type="Pfam" id="PF02272">
    <property type="entry name" value="DHHA1"/>
    <property type="match status" value="1"/>
</dbReference>
<comment type="caution">
    <text evidence="3">The sequence shown here is derived from an EMBL/GenBank/DDBJ whole genome shotgun (WGS) entry which is preliminary data.</text>
</comment>
<dbReference type="SUPFAM" id="SSF64182">
    <property type="entry name" value="DHH phosphoesterases"/>
    <property type="match status" value="1"/>
</dbReference>
<organism evidence="3 4">
    <name type="scientific">Candidatus Magasanikbacteria bacterium CG1_02_32_51</name>
    <dbReference type="NCBI Taxonomy" id="1805238"/>
    <lineage>
        <taxon>Bacteria</taxon>
        <taxon>Candidatus Magasanikiibacteriota</taxon>
    </lineage>
</organism>
<gene>
    <name evidence="3" type="ORF">AUJ23_01510</name>
</gene>
<evidence type="ECO:0000313" key="3">
    <source>
        <dbReference type="EMBL" id="OIO19740.1"/>
    </source>
</evidence>
<proteinExistence type="predicted"/>
<name>A0A1J4U573_9BACT</name>
<dbReference type="AlphaFoldDB" id="A0A1J4U573"/>
<dbReference type="Proteomes" id="UP000181941">
    <property type="component" value="Unassembled WGS sequence"/>
</dbReference>
<dbReference type="Gene3D" id="3.10.310.30">
    <property type="match status" value="1"/>
</dbReference>
<feature type="domain" description="DDH" evidence="1">
    <location>
        <begin position="19"/>
        <end position="160"/>
    </location>
</feature>
<evidence type="ECO:0000313" key="4">
    <source>
        <dbReference type="Proteomes" id="UP000181941"/>
    </source>
</evidence>
<evidence type="ECO:0008006" key="5">
    <source>
        <dbReference type="Google" id="ProtNLM"/>
    </source>
</evidence>
<dbReference type="STRING" id="1805238.AUJ23_01510"/>
<reference evidence="3 4" key="1">
    <citation type="journal article" date="2016" name="Environ. Microbiol.">
        <title>Genomic resolution of a cold subsurface aquifer community provides metabolic insights for novel microbes adapted to high CO concentrations.</title>
        <authorList>
            <person name="Probst A.J."/>
            <person name="Castelle C.J."/>
            <person name="Singh A."/>
            <person name="Brown C.T."/>
            <person name="Anantharaman K."/>
            <person name="Sharon I."/>
            <person name="Hug L.A."/>
            <person name="Burstein D."/>
            <person name="Emerson J.B."/>
            <person name="Thomas B.C."/>
            <person name="Banfield J.F."/>
        </authorList>
    </citation>
    <scope>NUCLEOTIDE SEQUENCE [LARGE SCALE GENOMIC DNA]</scope>
    <source>
        <strain evidence="3">CG1_02_32_51</strain>
    </source>
</reference>
<dbReference type="InterPro" id="IPR038763">
    <property type="entry name" value="DHH_sf"/>
</dbReference>
<dbReference type="PANTHER" id="PTHR47618:SF1">
    <property type="entry name" value="BIFUNCTIONAL OLIGORIBONUCLEASE AND PAP PHOSPHATASE NRNA"/>
    <property type="match status" value="1"/>
</dbReference>
<dbReference type="InterPro" id="IPR001667">
    <property type="entry name" value="DDH_dom"/>
</dbReference>
<dbReference type="InterPro" id="IPR003156">
    <property type="entry name" value="DHHA1_dom"/>
</dbReference>
<evidence type="ECO:0000259" key="2">
    <source>
        <dbReference type="Pfam" id="PF02272"/>
    </source>
</evidence>
<dbReference type="InterPro" id="IPR051319">
    <property type="entry name" value="Oligoribo/pAp-PDE_c-di-AMP_PDE"/>
</dbReference>
<dbReference type="Pfam" id="PF01368">
    <property type="entry name" value="DHH"/>
    <property type="match status" value="1"/>
</dbReference>